<reference evidence="1 2" key="1">
    <citation type="submission" date="2016-10" db="EMBL/GenBank/DDBJ databases">
        <authorList>
            <person name="Varghese N."/>
            <person name="Submissions S."/>
        </authorList>
    </citation>
    <scope>NUCLEOTIDE SEQUENCE [LARGE SCALE GENOMIC DNA]</scope>
    <source>
        <strain evidence="1 2">WC1T17</strain>
    </source>
</reference>
<proteinExistence type="predicted"/>
<dbReference type="Proteomes" id="UP000182089">
    <property type="component" value="Unassembled WGS sequence"/>
</dbReference>
<evidence type="ECO:0000313" key="2">
    <source>
        <dbReference type="Proteomes" id="UP000182089"/>
    </source>
</evidence>
<name>A0ABY1ADI2_9LACO</name>
<accession>A0ABY1ADI2</accession>
<dbReference type="EMBL" id="FOCC01000014">
    <property type="protein sequence ID" value="SEM92431.1"/>
    <property type="molecule type" value="Genomic_DNA"/>
</dbReference>
<protein>
    <submittedName>
        <fullName evidence="1">RNA polymerase sporulation-specific sigma factor</fullName>
    </submittedName>
</protein>
<sequence length="144" mass="16809">MINGDTEKLITLFQQTKNTDYLLNIYNKYLPMINHISNLFHFSDLDKDDVCQEALIVCYHTASTYNSKAVKVTYGAYFKASLFNKFRTLKRKEQTAKRMAYKMSVPLDTCQQNYLISEQTTQIIQQSMLLEQIAHKLPRHADTN</sequence>
<dbReference type="SUPFAM" id="SSF88946">
    <property type="entry name" value="Sigma2 domain of RNA polymerase sigma factors"/>
    <property type="match status" value="1"/>
</dbReference>
<comment type="caution">
    <text evidence="1">The sequence shown here is derived from an EMBL/GenBank/DDBJ whole genome shotgun (WGS) entry which is preliminary data.</text>
</comment>
<evidence type="ECO:0000313" key="1">
    <source>
        <dbReference type="EMBL" id="SEM92431.1"/>
    </source>
</evidence>
<organism evidence="1 2">
    <name type="scientific">Ligilactobacillus ruminis</name>
    <dbReference type="NCBI Taxonomy" id="1623"/>
    <lineage>
        <taxon>Bacteria</taxon>
        <taxon>Bacillati</taxon>
        <taxon>Bacillota</taxon>
        <taxon>Bacilli</taxon>
        <taxon>Lactobacillales</taxon>
        <taxon>Lactobacillaceae</taxon>
        <taxon>Ligilactobacillus</taxon>
    </lineage>
</organism>
<gene>
    <name evidence="1" type="ORF">SAMN05216431_1146</name>
</gene>
<dbReference type="InterPro" id="IPR013325">
    <property type="entry name" value="RNA_pol_sigma_r2"/>
</dbReference>